<comment type="caution">
    <text evidence="1">The sequence shown here is derived from an EMBL/GenBank/DDBJ whole genome shotgun (WGS) entry which is preliminary data.</text>
</comment>
<evidence type="ECO:0000313" key="2">
    <source>
        <dbReference type="Proteomes" id="UP001164539"/>
    </source>
</evidence>
<accession>A0ACC1WR11</accession>
<evidence type="ECO:0000313" key="1">
    <source>
        <dbReference type="EMBL" id="KAJ4701292.1"/>
    </source>
</evidence>
<dbReference type="EMBL" id="CM051407">
    <property type="protein sequence ID" value="KAJ4701292.1"/>
    <property type="molecule type" value="Genomic_DNA"/>
</dbReference>
<sequence length="247" mass="24639">MTRMTRIFFIAFMLATWAAAANGRRYAELESPSPSPSSSPECSTLIYNMASCIPFLSDGGSDTKPDSSCCSGFESVVEANAECICEAARSSSNLGTKLNMTKTMTLFSACGVVSAPPINNCTIPPPPPGSSPAQPPTPSPSNPSAPVPSSSGGETPAPSADHSGNQAPVPSSSGGDTPAPSTDDDTGNQAPTPSSGGDTPAPSTDDDAANRGPAPSPQSHGGAYATSASLTAVIVSMLVASVSIVSV</sequence>
<gene>
    <name evidence="1" type="ORF">OWV82_024557</name>
</gene>
<reference evidence="1 2" key="1">
    <citation type="journal article" date="2023" name="Science">
        <title>Complex scaffold remodeling in plant triterpene biosynthesis.</title>
        <authorList>
            <person name="De La Pena R."/>
            <person name="Hodgson H."/>
            <person name="Liu J.C."/>
            <person name="Stephenson M.J."/>
            <person name="Martin A.C."/>
            <person name="Owen C."/>
            <person name="Harkess A."/>
            <person name="Leebens-Mack J."/>
            <person name="Jimenez L.E."/>
            <person name="Osbourn A."/>
            <person name="Sattely E.S."/>
        </authorList>
    </citation>
    <scope>NUCLEOTIDE SEQUENCE [LARGE SCALE GENOMIC DNA]</scope>
    <source>
        <strain evidence="2">cv. JPN11</strain>
        <tissue evidence="1">Leaf</tissue>
    </source>
</reference>
<name>A0ACC1WR11_MELAZ</name>
<proteinExistence type="predicted"/>
<organism evidence="1 2">
    <name type="scientific">Melia azedarach</name>
    <name type="common">Chinaberry tree</name>
    <dbReference type="NCBI Taxonomy" id="155640"/>
    <lineage>
        <taxon>Eukaryota</taxon>
        <taxon>Viridiplantae</taxon>
        <taxon>Streptophyta</taxon>
        <taxon>Embryophyta</taxon>
        <taxon>Tracheophyta</taxon>
        <taxon>Spermatophyta</taxon>
        <taxon>Magnoliopsida</taxon>
        <taxon>eudicotyledons</taxon>
        <taxon>Gunneridae</taxon>
        <taxon>Pentapetalae</taxon>
        <taxon>rosids</taxon>
        <taxon>malvids</taxon>
        <taxon>Sapindales</taxon>
        <taxon>Meliaceae</taxon>
        <taxon>Melia</taxon>
    </lineage>
</organism>
<protein>
    <submittedName>
        <fullName evidence="1">Non-specific lipid-transfer protein-like protein</fullName>
    </submittedName>
</protein>
<keyword evidence="2" id="KW-1185">Reference proteome</keyword>
<dbReference type="Proteomes" id="UP001164539">
    <property type="component" value="Chromosome 14"/>
</dbReference>